<keyword evidence="13 15" id="KW-0862">Zinc</keyword>
<proteinExistence type="inferred from homology"/>
<feature type="compositionally biased region" description="Low complexity" evidence="16">
    <location>
        <begin position="8"/>
        <end position="22"/>
    </location>
</feature>
<dbReference type="EMBL" id="JBBBZM010000059">
    <property type="protein sequence ID" value="KAL0635964.1"/>
    <property type="molecule type" value="Genomic_DNA"/>
</dbReference>
<keyword evidence="10" id="KW-0677">Repeat</keyword>
<protein>
    <recommendedName>
        <fullName evidence="6 15">E3 ubiquitin-protein ligase listerin</fullName>
        <ecNumber evidence="5 15">2.3.2.27</ecNumber>
    </recommendedName>
    <alternativeName>
        <fullName evidence="15">RING-type E3 ubiquitin transferase listerin</fullName>
    </alternativeName>
</protein>
<evidence type="ECO:0000256" key="9">
    <source>
        <dbReference type="ARBA" id="ARBA00022723"/>
    </source>
</evidence>
<evidence type="ECO:0000256" key="10">
    <source>
        <dbReference type="ARBA" id="ARBA00022737"/>
    </source>
</evidence>
<dbReference type="SMART" id="SM01197">
    <property type="entry name" value="FANCL_C"/>
    <property type="match status" value="1"/>
</dbReference>
<reference evidence="18 19" key="1">
    <citation type="submission" date="2024-02" db="EMBL/GenBank/DDBJ databases">
        <title>Discinaceae phylogenomics.</title>
        <authorList>
            <person name="Dirks A.C."/>
            <person name="James T.Y."/>
        </authorList>
    </citation>
    <scope>NUCLEOTIDE SEQUENCE [LARGE SCALE GENOMIC DNA]</scope>
    <source>
        <strain evidence="18 19">ACD0624</strain>
    </source>
</reference>
<dbReference type="PROSITE" id="PS50089">
    <property type="entry name" value="ZF_RING_2"/>
    <property type="match status" value="1"/>
</dbReference>
<evidence type="ECO:0000256" key="6">
    <source>
        <dbReference type="ARBA" id="ARBA00017157"/>
    </source>
</evidence>
<evidence type="ECO:0000256" key="13">
    <source>
        <dbReference type="ARBA" id="ARBA00022833"/>
    </source>
</evidence>
<dbReference type="InterPro" id="IPR001841">
    <property type="entry name" value="Znf_RING"/>
</dbReference>
<evidence type="ECO:0000256" key="8">
    <source>
        <dbReference type="ARBA" id="ARBA00022679"/>
    </source>
</evidence>
<comment type="subcellular location">
    <subcellularLocation>
        <location evidence="2">Cytoplasm</location>
        <location evidence="2">Cytosol</location>
    </subcellularLocation>
</comment>
<evidence type="ECO:0000256" key="1">
    <source>
        <dbReference type="ARBA" id="ARBA00000900"/>
    </source>
</evidence>
<comment type="pathway">
    <text evidence="3 15">Protein modification; protein ubiquitination.</text>
</comment>
<comment type="similarity">
    <text evidence="4 15">Belongs to the LTN1 family.</text>
</comment>
<name>A0ABR3GJ57_9PEZI</name>
<keyword evidence="9 15" id="KW-0479">Metal-binding</keyword>
<evidence type="ECO:0000313" key="18">
    <source>
        <dbReference type="EMBL" id="KAL0635964.1"/>
    </source>
</evidence>
<dbReference type="Proteomes" id="UP001447188">
    <property type="component" value="Unassembled WGS sequence"/>
</dbReference>
<comment type="catalytic activity">
    <reaction evidence="1 15">
        <text>S-ubiquitinyl-[E2 ubiquitin-conjugating enzyme]-L-cysteine + [acceptor protein]-L-lysine = [E2 ubiquitin-conjugating enzyme]-L-cysteine + N(6)-ubiquitinyl-[acceptor protein]-L-lysine.</text>
        <dbReference type="EC" id="2.3.2.27"/>
    </reaction>
</comment>
<accession>A0ABR3GJ57</accession>
<evidence type="ECO:0000256" key="2">
    <source>
        <dbReference type="ARBA" id="ARBA00004514"/>
    </source>
</evidence>
<evidence type="ECO:0000256" key="7">
    <source>
        <dbReference type="ARBA" id="ARBA00022490"/>
    </source>
</evidence>
<dbReference type="Pfam" id="PF13639">
    <property type="entry name" value="zf-RING_2"/>
    <property type="match status" value="1"/>
</dbReference>
<sequence>MSKKRAPARSSNAATSSSFGGFGTSSTFSPAASQLSFVTEPPDLSHVSDGNLIVLLKNLLKKDDTTKAKALEDLQSTLGSSSDVEEPVLAAWIRLYPRLSTDTSRRVRHLAHIAHGVVCQRAGKKIAKHMPKVVGAWLSGLYDNDRATARAARDALGLVFTTDEKVKGVWRHYHAGILEYCTNVIANESTGSLSDERQVSPDDAESKFARVIACCVLTVGHLISELPEEDLVKQDATYGTLFANPHFWAFTHHTDPFLRKALYKFLQLTLHKRADLVSFNLEIVANALLVKALATTQIGSVTDLLDALLDLTRILPVAWTTATPPKKRVAITLIQRFVVRGSQNAGPEYWSKLATLLSALPTHILPATVPGAKDLLHAIIDGIRSGPEPRSHLVAAWGSYFSTCYKLLGREGGAELTHYILGDAVYPVYAEYLLNANPTSRIAIPYYAAVICANGIAMAGVQSAHTVALVNSQVWQPAKDIILRGIKAEESTNVKEVGQRWVELSAEIRKRTRPENPVVEIVLTSNVDVLVACVDSVVADNGDRSDVAGLLESLLARFGDVVCEVDQVAKTTALFFTENVPMLLVSPSLPQLLGALVTYGTHTNATTTFQAAWKKIVQTLLLSALSKDRKEVAITQLLKSTPPSSGLAGKLPCVKELEGYVANKLRSSLETDEAPGWEMAKAAFRSVAVSADTTMSMLVTLTAGLALTQEERAAKVCVQLGAVAKQDPAVLASFARSEHGADLLSRLLVLMESSEDAVAAAARTVNRALEQGLASSSTTKAQADRVVGDLVDIISRSVREPEDVELSLHTLAEKARDLINRAPEPERAGLAERLLFTAEQWRPALHPFLGRVRNVSLAITNVVGGCVFLVADDVAGDLGAGSVVRDGQGVSSALRMGMFTVEFLKAVGAFERGAADIFSGVSEDARVDLFFYLTLALEIAKDNVGIVGANDLWTGYSTEVEAEVEEFVSNAQLFIANCLKEGETAVYLAVDKLMEAALQQTATGFYAARVLARLIADLAEYQRASAERAQGWIKSVNVRKDTDVFRCAAILTGLAESLEHSKDADRLRNELASDLTGVSAAKAGEEGLRKLIYLNAVLPKPGEEAAPLPPQRAIFLLKHLLAWFEDEEFAVDPNMPVIAEAAKVFASILPAVKELYGEHWQALCDFVVNCWRMCSVQMGEQDIPVVFATLKLFQTLKSLREENDDIEDAWYNSTVPLYGGLIDLLRSSRQPDEQHQPRNLCNALMGRQTKTMDLKYLEGPSEIYSLLNVRSRSIQEAAFEILHRHIPSVQEQVSIDAAFSREETFQLQLPAELLSLVLEPPIMSEVEGLSFARSMPLALRGYLLTWILIFDHFENSSFKVKSAYVENLKEGGYLIGLFDFAFDFLGHAKGKPIDASKFQIEEYTLDSEENPEKDTQWLLIHLYYLSLRFTPSLAKSWWIDCKSRQKVLSVEKFTEKYMSPLIIDKELQSVRTWIQERPAPAPGEEDKEMQVKILKGAAKEVTVVYPIDDQTMEMVVRLPPTFPLRQVEVEGVKRVGLNEQQFRRMQLASQAVINFQSASIIDGLTLFHKNVQLHFDGVAECAICYSILAVTPDRALPNKACSTCKHKFHSTCLLKWFKTSNSSSCPLCRTSFSFYS</sequence>
<evidence type="ECO:0000256" key="11">
    <source>
        <dbReference type="ARBA" id="ARBA00022771"/>
    </source>
</evidence>
<keyword evidence="8 15" id="KW-0808">Transferase</keyword>
<dbReference type="Gene3D" id="3.30.40.10">
    <property type="entry name" value="Zinc/RING finger domain, C3HC4 (zinc finger)"/>
    <property type="match status" value="1"/>
</dbReference>
<feature type="region of interest" description="Disordered" evidence="16">
    <location>
        <begin position="1"/>
        <end position="22"/>
    </location>
</feature>
<dbReference type="InterPro" id="IPR057030">
    <property type="entry name" value="TPR_Rkr-1"/>
</dbReference>
<dbReference type="Pfam" id="PF22958">
    <property type="entry name" value="Ltn1_1st"/>
    <property type="match status" value="1"/>
</dbReference>
<dbReference type="InterPro" id="IPR016024">
    <property type="entry name" value="ARM-type_fold"/>
</dbReference>
<feature type="domain" description="RING-type" evidence="17">
    <location>
        <begin position="1581"/>
        <end position="1629"/>
    </location>
</feature>
<evidence type="ECO:0000256" key="14">
    <source>
        <dbReference type="PROSITE-ProRule" id="PRU00175"/>
    </source>
</evidence>
<dbReference type="InterPro" id="IPR039795">
    <property type="entry name" value="LTN1/Rkr1"/>
</dbReference>
<evidence type="ECO:0000313" key="19">
    <source>
        <dbReference type="Proteomes" id="UP001447188"/>
    </source>
</evidence>
<dbReference type="EC" id="2.3.2.27" evidence="5 15"/>
<evidence type="ECO:0000259" key="17">
    <source>
        <dbReference type="PROSITE" id="PS50089"/>
    </source>
</evidence>
<dbReference type="InterPro" id="IPR054476">
    <property type="entry name" value="Ltn1_N"/>
</dbReference>
<dbReference type="PANTHER" id="PTHR12389">
    <property type="entry name" value="ZINC FINGER PROTEIN 294"/>
    <property type="match status" value="1"/>
</dbReference>
<dbReference type="PANTHER" id="PTHR12389:SF0">
    <property type="entry name" value="E3 UBIQUITIN-PROTEIN LIGASE LISTERIN"/>
    <property type="match status" value="1"/>
</dbReference>
<evidence type="ECO:0000256" key="12">
    <source>
        <dbReference type="ARBA" id="ARBA00022786"/>
    </source>
</evidence>
<evidence type="ECO:0000256" key="15">
    <source>
        <dbReference type="RuleBase" id="RU367090"/>
    </source>
</evidence>
<evidence type="ECO:0000256" key="3">
    <source>
        <dbReference type="ARBA" id="ARBA00004906"/>
    </source>
</evidence>
<evidence type="ECO:0000256" key="16">
    <source>
        <dbReference type="SAM" id="MobiDB-lite"/>
    </source>
</evidence>
<dbReference type="InterPro" id="IPR054478">
    <property type="entry name" value="LTN1_UBC"/>
</dbReference>
<comment type="subunit">
    <text evidence="15">Component of the ribosome quality control complex (RQC).</text>
</comment>
<comment type="caution">
    <text evidence="18">The sequence shown here is derived from an EMBL/GenBank/DDBJ whole genome shotgun (WGS) entry which is preliminary data.</text>
</comment>
<dbReference type="InterPro" id="IPR039804">
    <property type="entry name" value="RING-CH-C4HC3_LTN1"/>
</dbReference>
<dbReference type="InterPro" id="IPR054477">
    <property type="entry name" value="LTN1_E3_ligase_6th"/>
</dbReference>
<dbReference type="SUPFAM" id="SSF57850">
    <property type="entry name" value="RING/U-box"/>
    <property type="match status" value="1"/>
</dbReference>
<gene>
    <name evidence="18" type="ORF">Q9L58_005102</name>
</gene>
<dbReference type="Pfam" id="PF22999">
    <property type="entry name" value="LTN1_E3_ligase_6th"/>
    <property type="match status" value="1"/>
</dbReference>
<dbReference type="Pfam" id="PF23280">
    <property type="entry name" value="TPR_26"/>
    <property type="match status" value="1"/>
</dbReference>
<keyword evidence="19" id="KW-1185">Reference proteome</keyword>
<dbReference type="SUPFAM" id="SSF48371">
    <property type="entry name" value="ARM repeat"/>
    <property type="match status" value="1"/>
</dbReference>
<dbReference type="InterPro" id="IPR013083">
    <property type="entry name" value="Znf_RING/FYVE/PHD"/>
</dbReference>
<dbReference type="InterPro" id="IPR011989">
    <property type="entry name" value="ARM-like"/>
</dbReference>
<keyword evidence="7" id="KW-0963">Cytoplasm</keyword>
<dbReference type="SMART" id="SM00184">
    <property type="entry name" value="RING"/>
    <property type="match status" value="1"/>
</dbReference>
<keyword evidence="11 14" id="KW-0863">Zinc-finger</keyword>
<keyword evidence="12 15" id="KW-0833">Ubl conjugation pathway</keyword>
<evidence type="ECO:0000256" key="5">
    <source>
        <dbReference type="ARBA" id="ARBA00012483"/>
    </source>
</evidence>
<organism evidence="18 19">
    <name type="scientific">Discina gigas</name>
    <dbReference type="NCBI Taxonomy" id="1032678"/>
    <lineage>
        <taxon>Eukaryota</taxon>
        <taxon>Fungi</taxon>
        <taxon>Dikarya</taxon>
        <taxon>Ascomycota</taxon>
        <taxon>Pezizomycotina</taxon>
        <taxon>Pezizomycetes</taxon>
        <taxon>Pezizales</taxon>
        <taxon>Discinaceae</taxon>
        <taxon>Discina</taxon>
    </lineage>
</organism>
<dbReference type="Pfam" id="PF23009">
    <property type="entry name" value="UBC_like"/>
    <property type="match status" value="1"/>
</dbReference>
<evidence type="ECO:0000256" key="4">
    <source>
        <dbReference type="ARBA" id="ARBA00007997"/>
    </source>
</evidence>
<comment type="function">
    <text evidence="15">E3 ubiquitin-protein ligase. Component of the ribosome quality control complex (RQC), a ribosome-associated complex that mediates ubiquitination and extraction of incompletely synthesized nascent chains for proteasomal degradation.</text>
</comment>
<dbReference type="Gene3D" id="1.25.10.10">
    <property type="entry name" value="Leucine-rich Repeat Variant"/>
    <property type="match status" value="1"/>
</dbReference>
<dbReference type="CDD" id="cd16491">
    <property type="entry name" value="RING-CH-C4HC3_LTN1"/>
    <property type="match status" value="1"/>
</dbReference>